<dbReference type="GO" id="GO:0003677">
    <property type="term" value="F:DNA binding"/>
    <property type="evidence" value="ECO:0007669"/>
    <property type="project" value="UniProtKB-UniRule"/>
</dbReference>
<evidence type="ECO:0000256" key="10">
    <source>
        <dbReference type="RuleBase" id="RU000682"/>
    </source>
</evidence>
<keyword evidence="7" id="KW-0804">Transcription</keyword>
<dbReference type="SMART" id="SM00389">
    <property type="entry name" value="HOX"/>
    <property type="match status" value="1"/>
</dbReference>
<dbReference type="InterPro" id="IPR001356">
    <property type="entry name" value="HD"/>
</dbReference>
<feature type="domain" description="START" evidence="14">
    <location>
        <begin position="198"/>
        <end position="431"/>
    </location>
</feature>
<dbReference type="FunFam" id="1.10.10.60:FF:000229">
    <property type="entry name" value="Homeobox-leucine zipper protein HDG1"/>
    <property type="match status" value="1"/>
</dbReference>
<evidence type="ECO:0000256" key="5">
    <source>
        <dbReference type="ARBA" id="ARBA00023125"/>
    </source>
</evidence>
<evidence type="ECO:0000259" key="13">
    <source>
        <dbReference type="PROSITE" id="PS50071"/>
    </source>
</evidence>
<keyword evidence="16" id="KW-1185">Reference proteome</keyword>
<dbReference type="CDD" id="cd00086">
    <property type="entry name" value="homeodomain"/>
    <property type="match status" value="1"/>
</dbReference>
<dbReference type="PhylomeDB" id="A0A068TZK7"/>
<dbReference type="PROSITE" id="PS00027">
    <property type="entry name" value="HOMEOBOX_1"/>
    <property type="match status" value="1"/>
</dbReference>
<dbReference type="STRING" id="49390.A0A068TZK7"/>
<keyword evidence="5 9" id="KW-0238">DNA-binding</keyword>
<dbReference type="Pfam" id="PF25797">
    <property type="entry name" value="PDF2_C"/>
    <property type="match status" value="1"/>
</dbReference>
<dbReference type="Pfam" id="PF01852">
    <property type="entry name" value="START"/>
    <property type="match status" value="1"/>
</dbReference>
<dbReference type="Gene3D" id="3.30.530.20">
    <property type="match status" value="1"/>
</dbReference>
<feature type="compositionally biased region" description="Basic and acidic residues" evidence="12">
    <location>
        <begin position="16"/>
        <end position="33"/>
    </location>
</feature>
<evidence type="ECO:0000256" key="1">
    <source>
        <dbReference type="ARBA" id="ARBA00004123"/>
    </source>
</evidence>
<evidence type="ECO:0000256" key="9">
    <source>
        <dbReference type="PROSITE-ProRule" id="PRU00108"/>
    </source>
</evidence>
<sequence>MDFAPEGSGSADEHDDSSNSRRERERKQYHRHSAEQIQRLEEFFKDCPHPDENQRRQLSRELGLEPRQIKFWFQNKRTQTKSHNERADNDALRVENDRFYYENLVMREALRNLVCPKCEDASSGEEARQRNLERLRAENAWLKQELERASRVVSTFSRRSGVLESYLPPSFSPLSYLGENIPGTSTTTLLPQGLSEIQEMEKSVMVETAVNAMDELLELFRGNEPLWVKSPTNERYLIHRETYDKLYPKISHINSSSSWIESSRDSGLVPITARHLIDIFQDPEKWMDFFPTIVTKVRTIEVLDTGKRGGSLFVMHEKLHVLSPLVAPRELAFLRYVRQLDSTTWVIVNVSYDSLKELEDASSSQTWMFPSGCLIQDMPNGKANVAWVEHVQVDDRSLTHPLYKDMVCDSQAYGAKRWIVTLQRMCERFAFSLGPIPTPGHELEGVIDAPEGRKSLAKLSHKMVKNFCHILSMPERIDLPQLSELNRNGFRVSVHRSDTSGQPNNMIVCVAASLRLPTSFENLFDFFKDEHARDQWDVLSEGNPVHEIAHISTGTHPGNSISLMQPVNPKENMLILQESSIDLLGANLIYAPVPVSTITSAISGQDTTDTNVLPSGFIISSDGVDGGTRAGASSSSSMIGSNSSLLTVAFQIMVRPDTFSDRLITDSVATIHALISSTVQKIRLAVGSRFG</sequence>
<dbReference type="SUPFAM" id="SSF55961">
    <property type="entry name" value="Bet v1-like"/>
    <property type="match status" value="2"/>
</dbReference>
<evidence type="ECO:0000256" key="6">
    <source>
        <dbReference type="ARBA" id="ARBA00023155"/>
    </source>
</evidence>
<evidence type="ECO:0000313" key="15">
    <source>
        <dbReference type="EMBL" id="CDP01690.1"/>
    </source>
</evidence>
<dbReference type="SUPFAM" id="SSF46689">
    <property type="entry name" value="Homeodomain-like"/>
    <property type="match status" value="1"/>
</dbReference>
<comment type="similarity">
    <text evidence="2">Belongs to the HD-ZIP homeobox family. Class IV subfamily.</text>
</comment>
<dbReference type="InterPro" id="IPR057993">
    <property type="entry name" value="HD-Zip_IV_C"/>
</dbReference>
<keyword evidence="8 9" id="KW-0539">Nucleus</keyword>
<name>A0A068TZK7_COFCA</name>
<dbReference type="InterPro" id="IPR023393">
    <property type="entry name" value="START-like_dom_sf"/>
</dbReference>
<feature type="domain" description="Homeobox" evidence="13">
    <location>
        <begin position="23"/>
        <end position="83"/>
    </location>
</feature>
<dbReference type="PROSITE" id="PS50071">
    <property type="entry name" value="HOMEOBOX_2"/>
    <property type="match status" value="1"/>
</dbReference>
<dbReference type="Proteomes" id="UP000295252">
    <property type="component" value="Chromosome IX"/>
</dbReference>
<gene>
    <name evidence="15" type="ORF">GSCOC_T00036825001</name>
</gene>
<reference evidence="16" key="1">
    <citation type="journal article" date="2014" name="Science">
        <title>The coffee genome provides insight into the convergent evolution of caffeine biosynthesis.</title>
        <authorList>
            <person name="Denoeud F."/>
            <person name="Carretero-Paulet L."/>
            <person name="Dereeper A."/>
            <person name="Droc G."/>
            <person name="Guyot R."/>
            <person name="Pietrella M."/>
            <person name="Zheng C."/>
            <person name="Alberti A."/>
            <person name="Anthony F."/>
            <person name="Aprea G."/>
            <person name="Aury J.M."/>
            <person name="Bento P."/>
            <person name="Bernard M."/>
            <person name="Bocs S."/>
            <person name="Campa C."/>
            <person name="Cenci A."/>
            <person name="Combes M.C."/>
            <person name="Crouzillat D."/>
            <person name="Da Silva C."/>
            <person name="Daddiego L."/>
            <person name="De Bellis F."/>
            <person name="Dussert S."/>
            <person name="Garsmeur O."/>
            <person name="Gayraud T."/>
            <person name="Guignon V."/>
            <person name="Jahn K."/>
            <person name="Jamilloux V."/>
            <person name="Joet T."/>
            <person name="Labadie K."/>
            <person name="Lan T."/>
            <person name="Leclercq J."/>
            <person name="Lepelley M."/>
            <person name="Leroy T."/>
            <person name="Li L.T."/>
            <person name="Librado P."/>
            <person name="Lopez L."/>
            <person name="Munoz A."/>
            <person name="Noel B."/>
            <person name="Pallavicini A."/>
            <person name="Perrotta G."/>
            <person name="Poncet V."/>
            <person name="Pot D."/>
            <person name="Priyono X."/>
            <person name="Rigoreau M."/>
            <person name="Rouard M."/>
            <person name="Rozas J."/>
            <person name="Tranchant-Dubreuil C."/>
            <person name="VanBuren R."/>
            <person name="Zhang Q."/>
            <person name="Andrade A.C."/>
            <person name="Argout X."/>
            <person name="Bertrand B."/>
            <person name="de Kochko A."/>
            <person name="Graziosi G."/>
            <person name="Henry R.J."/>
            <person name="Jayarama X."/>
            <person name="Ming R."/>
            <person name="Nagai C."/>
            <person name="Rounsley S."/>
            <person name="Sankoff D."/>
            <person name="Giuliano G."/>
            <person name="Albert V.A."/>
            <person name="Wincker P."/>
            <person name="Lashermes P."/>
        </authorList>
    </citation>
    <scope>NUCLEOTIDE SEQUENCE [LARGE SCALE GENOMIC DNA]</scope>
    <source>
        <strain evidence="16">cv. DH200-94</strain>
    </source>
</reference>
<dbReference type="OMA" id="QDCYMDA"/>
<keyword evidence="3" id="KW-0805">Transcription regulation</keyword>
<evidence type="ECO:0000256" key="3">
    <source>
        <dbReference type="ARBA" id="ARBA00023015"/>
    </source>
</evidence>
<feature type="coiled-coil region" evidence="11">
    <location>
        <begin position="125"/>
        <end position="152"/>
    </location>
</feature>
<keyword evidence="6 9" id="KW-0371">Homeobox</keyword>
<dbReference type="GO" id="GO:0005634">
    <property type="term" value="C:nucleus"/>
    <property type="evidence" value="ECO:0007669"/>
    <property type="project" value="UniProtKB-SubCell"/>
</dbReference>
<evidence type="ECO:0000313" key="16">
    <source>
        <dbReference type="Proteomes" id="UP000295252"/>
    </source>
</evidence>
<dbReference type="CDD" id="cd08875">
    <property type="entry name" value="START_ArGLABRA2_like"/>
    <property type="match status" value="1"/>
</dbReference>
<evidence type="ECO:0000256" key="7">
    <source>
        <dbReference type="ARBA" id="ARBA00023163"/>
    </source>
</evidence>
<dbReference type="InterPro" id="IPR017970">
    <property type="entry name" value="Homeobox_CS"/>
</dbReference>
<protein>
    <submittedName>
        <fullName evidence="15">Uncharacterized protein</fullName>
    </submittedName>
</protein>
<dbReference type="Gramene" id="CDP01690">
    <property type="protein sequence ID" value="CDP01690"/>
    <property type="gene ID" value="GSCOC_T00036825001"/>
</dbReference>
<dbReference type="SMART" id="SM00234">
    <property type="entry name" value="START"/>
    <property type="match status" value="1"/>
</dbReference>
<dbReference type="PANTHER" id="PTHR45654:SF9">
    <property type="entry name" value="HOMEOBOX-LEUCINE ZIPPER PROTEIN HDG10-RELATED"/>
    <property type="match status" value="1"/>
</dbReference>
<accession>A0A068TZK7</accession>
<dbReference type="GO" id="GO:0000981">
    <property type="term" value="F:DNA-binding transcription factor activity, RNA polymerase II-specific"/>
    <property type="evidence" value="ECO:0007669"/>
    <property type="project" value="InterPro"/>
</dbReference>
<dbReference type="InParanoid" id="A0A068TZK7"/>
<dbReference type="AlphaFoldDB" id="A0A068TZK7"/>
<dbReference type="OrthoDB" id="6159439at2759"/>
<proteinExistence type="inferred from homology"/>
<organism evidence="15 16">
    <name type="scientific">Coffea canephora</name>
    <name type="common">Robusta coffee</name>
    <dbReference type="NCBI Taxonomy" id="49390"/>
    <lineage>
        <taxon>Eukaryota</taxon>
        <taxon>Viridiplantae</taxon>
        <taxon>Streptophyta</taxon>
        <taxon>Embryophyta</taxon>
        <taxon>Tracheophyta</taxon>
        <taxon>Spermatophyta</taxon>
        <taxon>Magnoliopsida</taxon>
        <taxon>eudicotyledons</taxon>
        <taxon>Gunneridae</taxon>
        <taxon>Pentapetalae</taxon>
        <taxon>asterids</taxon>
        <taxon>lamiids</taxon>
        <taxon>Gentianales</taxon>
        <taxon>Rubiaceae</taxon>
        <taxon>Ixoroideae</taxon>
        <taxon>Gardenieae complex</taxon>
        <taxon>Bertiereae - Coffeeae clade</taxon>
        <taxon>Coffeeae</taxon>
        <taxon>Coffea</taxon>
    </lineage>
</organism>
<dbReference type="Pfam" id="PF00046">
    <property type="entry name" value="Homeodomain"/>
    <property type="match status" value="1"/>
</dbReference>
<dbReference type="InterPro" id="IPR009057">
    <property type="entry name" value="Homeodomain-like_sf"/>
</dbReference>
<feature type="DNA-binding region" description="Homeobox" evidence="9">
    <location>
        <begin position="25"/>
        <end position="84"/>
    </location>
</feature>
<evidence type="ECO:0000256" key="8">
    <source>
        <dbReference type="ARBA" id="ARBA00023242"/>
    </source>
</evidence>
<evidence type="ECO:0000259" key="14">
    <source>
        <dbReference type="PROSITE" id="PS50848"/>
    </source>
</evidence>
<dbReference type="Gene3D" id="1.10.10.60">
    <property type="entry name" value="Homeodomain-like"/>
    <property type="match status" value="1"/>
</dbReference>
<evidence type="ECO:0000256" key="4">
    <source>
        <dbReference type="ARBA" id="ARBA00023054"/>
    </source>
</evidence>
<dbReference type="PANTHER" id="PTHR45654">
    <property type="entry name" value="HOMEOBOX-LEUCINE ZIPPER PROTEIN MERISTEM L1"/>
    <property type="match status" value="1"/>
</dbReference>
<dbReference type="InterPro" id="IPR002913">
    <property type="entry name" value="START_lipid-bd_dom"/>
</dbReference>
<dbReference type="GO" id="GO:0008289">
    <property type="term" value="F:lipid binding"/>
    <property type="evidence" value="ECO:0007669"/>
    <property type="project" value="InterPro"/>
</dbReference>
<dbReference type="PROSITE" id="PS50848">
    <property type="entry name" value="START"/>
    <property type="match status" value="1"/>
</dbReference>
<evidence type="ECO:0000256" key="12">
    <source>
        <dbReference type="SAM" id="MobiDB-lite"/>
    </source>
</evidence>
<feature type="region of interest" description="Disordered" evidence="12">
    <location>
        <begin position="1"/>
        <end position="33"/>
    </location>
</feature>
<dbReference type="EMBL" id="HG739091">
    <property type="protein sequence ID" value="CDP01690.1"/>
    <property type="molecule type" value="Genomic_DNA"/>
</dbReference>
<evidence type="ECO:0000256" key="2">
    <source>
        <dbReference type="ARBA" id="ARBA00006789"/>
    </source>
</evidence>
<dbReference type="InterPro" id="IPR042160">
    <property type="entry name" value="HD-Zip_IV"/>
</dbReference>
<keyword evidence="4 11" id="KW-0175">Coiled coil</keyword>
<comment type="subcellular location">
    <subcellularLocation>
        <location evidence="1 9 10">Nucleus</location>
    </subcellularLocation>
</comment>
<evidence type="ECO:0000256" key="11">
    <source>
        <dbReference type="SAM" id="Coils"/>
    </source>
</evidence>